<reference evidence="1" key="1">
    <citation type="submission" date="2023-04" db="EMBL/GenBank/DDBJ databases">
        <title>Phytophthora fragariaefolia NBRC 109709.</title>
        <authorList>
            <person name="Ichikawa N."/>
            <person name="Sato H."/>
            <person name="Tonouchi N."/>
        </authorList>
    </citation>
    <scope>NUCLEOTIDE SEQUENCE</scope>
    <source>
        <strain evidence="1">NBRC 109709</strain>
    </source>
</reference>
<organism evidence="1 2">
    <name type="scientific">Phytophthora fragariaefolia</name>
    <dbReference type="NCBI Taxonomy" id="1490495"/>
    <lineage>
        <taxon>Eukaryota</taxon>
        <taxon>Sar</taxon>
        <taxon>Stramenopiles</taxon>
        <taxon>Oomycota</taxon>
        <taxon>Peronosporomycetes</taxon>
        <taxon>Peronosporales</taxon>
        <taxon>Peronosporaceae</taxon>
        <taxon>Phytophthora</taxon>
    </lineage>
</organism>
<comment type="caution">
    <text evidence="1">The sequence shown here is derived from an EMBL/GenBank/DDBJ whole genome shotgun (WGS) entry which is preliminary data.</text>
</comment>
<evidence type="ECO:0000313" key="2">
    <source>
        <dbReference type="Proteomes" id="UP001165121"/>
    </source>
</evidence>
<gene>
    <name evidence="1" type="ORF">Pfra01_002640600</name>
</gene>
<protein>
    <submittedName>
        <fullName evidence="1">Unnamed protein product</fullName>
    </submittedName>
</protein>
<name>A0A9W7D7U9_9STRA</name>
<dbReference type="AlphaFoldDB" id="A0A9W7D7U9"/>
<keyword evidence="2" id="KW-1185">Reference proteome</keyword>
<dbReference type="OrthoDB" id="126779at2759"/>
<accession>A0A9W7D7U9</accession>
<dbReference type="Proteomes" id="UP001165121">
    <property type="component" value="Unassembled WGS sequence"/>
</dbReference>
<evidence type="ECO:0000313" key="1">
    <source>
        <dbReference type="EMBL" id="GMF60768.1"/>
    </source>
</evidence>
<sequence length="185" mass="20353">MPRNGVSVNALAFVGPQHVPGLVRLCYVRVLRTDGSTATIRVVRPDTTGDDGEELVLYVSVLELRTVDPNESTVWPGDYVGHPIASILPARVLDSGRTVWSLGTNLERVGFGSRFYLDPNSLSSLKFSWRNETPELAEFAGNPECHQFPSNCIGVRNTFVAVDKNCCSVDEVYHSACVEVISKHF</sequence>
<proteinExistence type="predicted"/>
<dbReference type="EMBL" id="BSXT01005521">
    <property type="protein sequence ID" value="GMF60768.1"/>
    <property type="molecule type" value="Genomic_DNA"/>
</dbReference>